<feature type="compositionally biased region" description="Low complexity" evidence="1">
    <location>
        <begin position="78"/>
        <end position="88"/>
    </location>
</feature>
<evidence type="ECO:0000313" key="2">
    <source>
        <dbReference type="EMBL" id="KAG0276709.1"/>
    </source>
</evidence>
<feature type="compositionally biased region" description="Low complexity" evidence="1">
    <location>
        <begin position="124"/>
        <end position="148"/>
    </location>
</feature>
<protein>
    <submittedName>
        <fullName evidence="2">Uncharacterized protein</fullName>
    </submittedName>
</protein>
<feature type="compositionally biased region" description="Polar residues" evidence="1">
    <location>
        <begin position="156"/>
        <end position="182"/>
    </location>
</feature>
<evidence type="ECO:0000256" key="1">
    <source>
        <dbReference type="SAM" id="MobiDB-lite"/>
    </source>
</evidence>
<proteinExistence type="predicted"/>
<gene>
    <name evidence="2" type="ORF">BGZ96_003175</name>
</gene>
<feature type="non-terminal residue" evidence="2">
    <location>
        <position position="182"/>
    </location>
</feature>
<feature type="region of interest" description="Disordered" evidence="1">
    <location>
        <begin position="1"/>
        <end position="182"/>
    </location>
</feature>
<name>A0ABQ7JJI8_9FUNG</name>
<dbReference type="EMBL" id="JAAAIM010001658">
    <property type="protein sequence ID" value="KAG0276709.1"/>
    <property type="molecule type" value="Genomic_DNA"/>
</dbReference>
<keyword evidence="3" id="KW-1185">Reference proteome</keyword>
<dbReference type="Proteomes" id="UP001194696">
    <property type="component" value="Unassembled WGS sequence"/>
</dbReference>
<reference evidence="2 3" key="1">
    <citation type="journal article" date="2020" name="Fungal Divers.">
        <title>Resolving the Mortierellaceae phylogeny through synthesis of multi-gene phylogenetics and phylogenomics.</title>
        <authorList>
            <person name="Vandepol N."/>
            <person name="Liber J."/>
            <person name="Desiro A."/>
            <person name="Na H."/>
            <person name="Kennedy M."/>
            <person name="Barry K."/>
            <person name="Grigoriev I.V."/>
            <person name="Miller A.N."/>
            <person name="O'Donnell K."/>
            <person name="Stajich J.E."/>
            <person name="Bonito G."/>
        </authorList>
    </citation>
    <scope>NUCLEOTIDE SEQUENCE [LARGE SCALE GENOMIC DNA]</scope>
    <source>
        <strain evidence="2 3">AD045</strain>
    </source>
</reference>
<accession>A0ABQ7JJI8</accession>
<organism evidence="2 3">
    <name type="scientific">Linnemannia gamsii</name>
    <dbReference type="NCBI Taxonomy" id="64522"/>
    <lineage>
        <taxon>Eukaryota</taxon>
        <taxon>Fungi</taxon>
        <taxon>Fungi incertae sedis</taxon>
        <taxon>Mucoromycota</taxon>
        <taxon>Mortierellomycotina</taxon>
        <taxon>Mortierellomycetes</taxon>
        <taxon>Mortierellales</taxon>
        <taxon>Mortierellaceae</taxon>
        <taxon>Linnemannia</taxon>
    </lineage>
</organism>
<feature type="compositionally biased region" description="Polar residues" evidence="1">
    <location>
        <begin position="56"/>
        <end position="65"/>
    </location>
</feature>
<evidence type="ECO:0000313" key="3">
    <source>
        <dbReference type="Proteomes" id="UP001194696"/>
    </source>
</evidence>
<sequence length="182" mass="19418">MHVRERHSTIDQDWSVAGQGKQRKRGRAASSGGGVTSASDSDSSKPPPRKQAPHHQGSTRASRPTSTHEHQAKTVLNAAIAPSAPSISKADHAVASVKSEQATPSQEPAKADEAAQLSSLGDTPKQQTDLQQQETPQQPVQEPVQEPGKQPEHEPAQQSNQHTGQQPDLQAPTKETTTHIPV</sequence>
<feature type="compositionally biased region" description="Basic and acidic residues" evidence="1">
    <location>
        <begin position="1"/>
        <end position="10"/>
    </location>
</feature>
<comment type="caution">
    <text evidence="2">The sequence shown here is derived from an EMBL/GenBank/DDBJ whole genome shotgun (WGS) entry which is preliminary data.</text>
</comment>